<dbReference type="InterPro" id="IPR009646">
    <property type="entry name" value="Root_cap"/>
</dbReference>
<evidence type="ECO:0000256" key="2">
    <source>
        <dbReference type="SAM" id="SignalP"/>
    </source>
</evidence>
<organism evidence="3 4">
    <name type="scientific">Miscanthus lutarioriparius</name>
    <dbReference type="NCBI Taxonomy" id="422564"/>
    <lineage>
        <taxon>Eukaryota</taxon>
        <taxon>Viridiplantae</taxon>
        <taxon>Streptophyta</taxon>
        <taxon>Embryophyta</taxon>
        <taxon>Tracheophyta</taxon>
        <taxon>Spermatophyta</taxon>
        <taxon>Magnoliopsida</taxon>
        <taxon>Liliopsida</taxon>
        <taxon>Poales</taxon>
        <taxon>Poaceae</taxon>
        <taxon>PACMAD clade</taxon>
        <taxon>Panicoideae</taxon>
        <taxon>Andropogonodae</taxon>
        <taxon>Andropogoneae</taxon>
        <taxon>Saccharinae</taxon>
        <taxon>Miscanthus</taxon>
    </lineage>
</organism>
<sequence>MMMGRRAGMAVAVALLLALSSCGVASARGPIRRPRKKTLPPGQKPPPNSKFFPITPGRFGHKRNYEASCADENGPSCYVGCPSDCPNSCLVFCDYCLAFCPCDIFPGTSCGDPRFTGGDGNTFYFHGKKDQDFCIVSDADLHINAHFIGNHNPALNRDFTWVQALGVTFGDNHRLYVGARRGPPGLSVRRTKDVNAVAVELDGVFSISAGAVPIITEKDDRIHKYGKTDRDSLVHLDLGFQFHNLTDHIDGVLGQTYRPGYVTKVNISAKMPIMGGAPKYLSEGLFSTDCAVSRFHRSDSIAAAGAVTTYAS</sequence>
<comment type="caution">
    <text evidence="3">The sequence shown here is derived from an EMBL/GenBank/DDBJ whole genome shotgun (WGS) entry which is preliminary data.</text>
</comment>
<dbReference type="PROSITE" id="PS51257">
    <property type="entry name" value="PROKAR_LIPOPROTEIN"/>
    <property type="match status" value="1"/>
</dbReference>
<dbReference type="Proteomes" id="UP000604825">
    <property type="component" value="Unassembled WGS sequence"/>
</dbReference>
<dbReference type="EMBL" id="CAJGYO010000006">
    <property type="protein sequence ID" value="CAD6234589.1"/>
    <property type="molecule type" value="Genomic_DNA"/>
</dbReference>
<gene>
    <name evidence="3" type="ORF">NCGR_LOCUS23102</name>
</gene>
<proteinExistence type="predicted"/>
<keyword evidence="2" id="KW-0732">Signal</keyword>
<feature type="chain" id="PRO_5032903344" evidence="2">
    <location>
        <begin position="28"/>
        <end position="312"/>
    </location>
</feature>
<feature type="region of interest" description="Disordered" evidence="1">
    <location>
        <begin position="28"/>
        <end position="50"/>
    </location>
</feature>
<reference evidence="3" key="1">
    <citation type="submission" date="2020-10" db="EMBL/GenBank/DDBJ databases">
        <authorList>
            <person name="Han B."/>
            <person name="Lu T."/>
            <person name="Zhao Q."/>
            <person name="Huang X."/>
            <person name="Zhao Y."/>
        </authorList>
    </citation>
    <scope>NUCLEOTIDE SEQUENCE</scope>
</reference>
<accession>A0A811P4E3</accession>
<evidence type="ECO:0000313" key="4">
    <source>
        <dbReference type="Proteomes" id="UP000604825"/>
    </source>
</evidence>
<dbReference type="PANTHER" id="PTHR31656">
    <property type="entry name" value="ROOT CAP DOMAIN-CONTAINING PROTEIN"/>
    <property type="match status" value="1"/>
</dbReference>
<dbReference type="OrthoDB" id="2012132at2759"/>
<evidence type="ECO:0000256" key="1">
    <source>
        <dbReference type="SAM" id="MobiDB-lite"/>
    </source>
</evidence>
<dbReference type="Pfam" id="PF06830">
    <property type="entry name" value="Root_cap"/>
    <property type="match status" value="1"/>
</dbReference>
<keyword evidence="4" id="KW-1185">Reference proteome</keyword>
<evidence type="ECO:0000313" key="3">
    <source>
        <dbReference type="EMBL" id="CAD6234589.1"/>
    </source>
</evidence>
<feature type="signal peptide" evidence="2">
    <location>
        <begin position="1"/>
        <end position="27"/>
    </location>
</feature>
<protein>
    <submittedName>
        <fullName evidence="3">Uncharacterized protein</fullName>
    </submittedName>
</protein>
<name>A0A811P4E3_9POAL</name>
<dbReference type="AlphaFoldDB" id="A0A811P4E3"/>